<dbReference type="InParanoid" id="A0A067QF13"/>
<keyword evidence="3" id="KW-1185">Reference proteome</keyword>
<evidence type="ECO:0000313" key="3">
    <source>
        <dbReference type="Proteomes" id="UP000027265"/>
    </source>
</evidence>
<protein>
    <submittedName>
        <fullName evidence="2">Uncharacterized protein</fullName>
    </submittedName>
</protein>
<feature type="region of interest" description="Disordered" evidence="1">
    <location>
        <begin position="10"/>
        <end position="46"/>
    </location>
</feature>
<dbReference type="AlphaFoldDB" id="A0A067QF13"/>
<evidence type="ECO:0000313" key="2">
    <source>
        <dbReference type="EMBL" id="KDQ61206.1"/>
    </source>
</evidence>
<name>A0A067QF13_9AGAM</name>
<accession>A0A067QF13</accession>
<feature type="compositionally biased region" description="Polar residues" evidence="1">
    <location>
        <begin position="19"/>
        <end position="41"/>
    </location>
</feature>
<sequence length="81" mass="8891">MSTLGMLFAGLSRARKQDTTGTPPSIEDSQNQQSPPHSFENTALGFGDHSYTCPTRHTLLGISKQSISSRFDSYLPNSSNW</sequence>
<evidence type="ECO:0000256" key="1">
    <source>
        <dbReference type="SAM" id="MobiDB-lite"/>
    </source>
</evidence>
<dbReference type="Proteomes" id="UP000027265">
    <property type="component" value="Unassembled WGS sequence"/>
</dbReference>
<organism evidence="2 3">
    <name type="scientific">Jaapia argillacea MUCL 33604</name>
    <dbReference type="NCBI Taxonomy" id="933084"/>
    <lineage>
        <taxon>Eukaryota</taxon>
        <taxon>Fungi</taxon>
        <taxon>Dikarya</taxon>
        <taxon>Basidiomycota</taxon>
        <taxon>Agaricomycotina</taxon>
        <taxon>Agaricomycetes</taxon>
        <taxon>Agaricomycetidae</taxon>
        <taxon>Jaapiales</taxon>
        <taxon>Jaapiaceae</taxon>
        <taxon>Jaapia</taxon>
    </lineage>
</organism>
<proteinExistence type="predicted"/>
<dbReference type="HOGENOM" id="CLU_2574195_0_0_1"/>
<dbReference type="EMBL" id="KL197713">
    <property type="protein sequence ID" value="KDQ61206.1"/>
    <property type="molecule type" value="Genomic_DNA"/>
</dbReference>
<gene>
    <name evidence="2" type="ORF">JAAARDRAFT_575082</name>
</gene>
<reference evidence="3" key="1">
    <citation type="journal article" date="2014" name="Proc. Natl. Acad. Sci. U.S.A.">
        <title>Extensive sampling of basidiomycete genomes demonstrates inadequacy of the white-rot/brown-rot paradigm for wood decay fungi.</title>
        <authorList>
            <person name="Riley R."/>
            <person name="Salamov A.A."/>
            <person name="Brown D.W."/>
            <person name="Nagy L.G."/>
            <person name="Floudas D."/>
            <person name="Held B.W."/>
            <person name="Levasseur A."/>
            <person name="Lombard V."/>
            <person name="Morin E."/>
            <person name="Otillar R."/>
            <person name="Lindquist E.A."/>
            <person name="Sun H."/>
            <person name="LaButti K.M."/>
            <person name="Schmutz J."/>
            <person name="Jabbour D."/>
            <person name="Luo H."/>
            <person name="Baker S.E."/>
            <person name="Pisabarro A.G."/>
            <person name="Walton J.D."/>
            <person name="Blanchette R.A."/>
            <person name="Henrissat B."/>
            <person name="Martin F."/>
            <person name="Cullen D."/>
            <person name="Hibbett D.S."/>
            <person name="Grigoriev I.V."/>
        </authorList>
    </citation>
    <scope>NUCLEOTIDE SEQUENCE [LARGE SCALE GENOMIC DNA]</scope>
    <source>
        <strain evidence="3">MUCL 33604</strain>
    </source>
</reference>